<dbReference type="EMBL" id="JANBPW010001242">
    <property type="protein sequence ID" value="KAJ1945420.1"/>
    <property type="molecule type" value="Genomic_DNA"/>
</dbReference>
<keyword evidence="2" id="KW-1185">Reference proteome</keyword>
<proteinExistence type="predicted"/>
<comment type="caution">
    <text evidence="1">The sequence shown here is derived from an EMBL/GenBank/DDBJ whole genome shotgun (WGS) entry which is preliminary data.</text>
</comment>
<evidence type="ECO:0000313" key="2">
    <source>
        <dbReference type="Proteomes" id="UP001150603"/>
    </source>
</evidence>
<protein>
    <submittedName>
        <fullName evidence="1">Uncharacterized protein</fullName>
    </submittedName>
</protein>
<organism evidence="1 2">
    <name type="scientific">Linderina macrospora</name>
    <dbReference type="NCBI Taxonomy" id="4868"/>
    <lineage>
        <taxon>Eukaryota</taxon>
        <taxon>Fungi</taxon>
        <taxon>Fungi incertae sedis</taxon>
        <taxon>Zoopagomycota</taxon>
        <taxon>Kickxellomycotina</taxon>
        <taxon>Kickxellomycetes</taxon>
        <taxon>Kickxellales</taxon>
        <taxon>Kickxellaceae</taxon>
        <taxon>Linderina</taxon>
    </lineage>
</organism>
<dbReference type="Proteomes" id="UP001150603">
    <property type="component" value="Unassembled WGS sequence"/>
</dbReference>
<evidence type="ECO:0000313" key="1">
    <source>
        <dbReference type="EMBL" id="KAJ1945420.1"/>
    </source>
</evidence>
<gene>
    <name evidence="1" type="ORF">FBU59_002310</name>
</gene>
<sequence>MHHFHIPDLSKPGSIDITDGKITCTLTTNPHNVKVCLCDACKKIKEKQAAEAKKAAEAKQKKNAERFLAHYYGHREHDKHK</sequence>
<name>A0ACC1JBU9_9FUNG</name>
<reference evidence="1" key="1">
    <citation type="submission" date="2022-07" db="EMBL/GenBank/DDBJ databases">
        <title>Phylogenomic reconstructions and comparative analyses of Kickxellomycotina fungi.</title>
        <authorList>
            <person name="Reynolds N.K."/>
            <person name="Stajich J.E."/>
            <person name="Barry K."/>
            <person name="Grigoriev I.V."/>
            <person name="Crous P."/>
            <person name="Smith M.E."/>
        </authorList>
    </citation>
    <scope>NUCLEOTIDE SEQUENCE</scope>
    <source>
        <strain evidence="1">NRRL 5244</strain>
    </source>
</reference>
<accession>A0ACC1JBU9</accession>